<sequence length="628" mass="67390">MNLAKAPPPSMSNGTSNNDHLSTSSLPSNSPQQQSAANSSSASNSAMEVDTSLGATSANGVGDVNVTVSRDQNTSPNNSGEGGGKGGKGRKKREKGKKNKNDNQEREGGEDRDQHIPPMAITSDEVNFLVYRYLQESGFVHSSFTFAYESLLTKSSCVNTPLPPGALITFLQKGLQYLAIEEHLTADGTERRCDADFGLLSPHTCEALAGGGQGGLPNMGGVDSSRNSLLQDSMMEEAEAEALPTAMAPAVNQAPPVDDEATEVPVGSFLTLARHTSEVFMCSWNPVYTNLIATGSGDATARIWTMDGTLAAHGFSKSVTLKHGEYLGDKNKDVTTLEWSPDGKFLATGSYDGVARVWDHSGKIIFTLTQHKGPIFSLKWSKSGLYLLSGSYDKTTIVWDMKAGALKRQFHHHTAPALDVDWKSDDTFASCSTDKSVVVCKVDPTGTEEDTSTSVVERYSGHTDEVNAVKWSPDGSLLASCSDDGTAKVWCPGKPLPLHDFTLHTKEIYTLKWSPTGPGSANPGKTLLLATASFDNDVRLWSTSTGTCVHVLSRHTQPVYSISFSPSSSYLASGSLAGKLYVWNVEEGKVERSHSGKGDIFEVTWNGEENRLAACYSSNVISVVDFRN</sequence>
<dbReference type="InterPro" id="IPR019775">
    <property type="entry name" value="WD40_repeat_CS"/>
</dbReference>
<feature type="repeat" description="WD" evidence="7">
    <location>
        <begin position="501"/>
        <end position="551"/>
    </location>
</feature>
<evidence type="ECO:0000256" key="5">
    <source>
        <dbReference type="ARBA" id="ARBA00023163"/>
    </source>
</evidence>
<evidence type="ECO:0000256" key="7">
    <source>
        <dbReference type="PROSITE-ProRule" id="PRU00221"/>
    </source>
</evidence>
<comment type="subcellular location">
    <subcellularLocation>
        <location evidence="1">Nucleus</location>
    </subcellularLocation>
</comment>
<dbReference type="PROSITE" id="PS00678">
    <property type="entry name" value="WD_REPEATS_1"/>
    <property type="match status" value="1"/>
</dbReference>
<dbReference type="PANTHER" id="PTHR22846:SF2">
    <property type="entry name" value="F-BOX-LIKE_WD REPEAT-CONTAINING PROTEIN EBI"/>
    <property type="match status" value="1"/>
</dbReference>
<evidence type="ECO:0000256" key="2">
    <source>
        <dbReference type="ARBA" id="ARBA00022574"/>
    </source>
</evidence>
<feature type="repeat" description="WD" evidence="7">
    <location>
        <begin position="327"/>
        <end position="359"/>
    </location>
</feature>
<feature type="compositionally biased region" description="Pro residues" evidence="8">
    <location>
        <begin position="1"/>
        <end position="10"/>
    </location>
</feature>
<dbReference type="GO" id="GO:0000118">
    <property type="term" value="C:histone deacetylase complex"/>
    <property type="evidence" value="ECO:0007669"/>
    <property type="project" value="TreeGrafter"/>
</dbReference>
<dbReference type="InterPro" id="IPR036322">
    <property type="entry name" value="WD40_repeat_dom_sf"/>
</dbReference>
<dbReference type="CDD" id="cd00200">
    <property type="entry name" value="WD40"/>
    <property type="match status" value="1"/>
</dbReference>
<feature type="compositionally biased region" description="Polar residues" evidence="8">
    <location>
        <begin position="66"/>
        <end position="79"/>
    </location>
</feature>
<feature type="repeat" description="WD" evidence="7">
    <location>
        <begin position="368"/>
        <end position="409"/>
    </location>
</feature>
<feature type="repeat" description="WD" evidence="7">
    <location>
        <begin position="272"/>
        <end position="307"/>
    </location>
</feature>
<feature type="repeat" description="WD" evidence="7">
    <location>
        <begin position="459"/>
        <end position="490"/>
    </location>
</feature>
<feature type="compositionally biased region" description="Polar residues" evidence="8">
    <location>
        <begin position="11"/>
        <end position="20"/>
    </location>
</feature>
<evidence type="ECO:0000256" key="4">
    <source>
        <dbReference type="ARBA" id="ARBA00023015"/>
    </source>
</evidence>
<dbReference type="SMART" id="SM00667">
    <property type="entry name" value="LisH"/>
    <property type="match status" value="1"/>
</dbReference>
<dbReference type="PROSITE" id="PS50896">
    <property type="entry name" value="LISH"/>
    <property type="match status" value="1"/>
</dbReference>
<dbReference type="FunFam" id="2.130.10.10:FF:000218">
    <property type="entry name" value="WD40 repeat-containing protein HOS15"/>
    <property type="match status" value="1"/>
</dbReference>
<evidence type="ECO:0000313" key="10">
    <source>
        <dbReference type="Proteomes" id="UP001165065"/>
    </source>
</evidence>
<dbReference type="InterPro" id="IPR045183">
    <property type="entry name" value="Ebi-like"/>
</dbReference>
<comment type="caution">
    <text evidence="9">The sequence shown here is derived from an EMBL/GenBank/DDBJ whole genome shotgun (WGS) entry which is preliminary data.</text>
</comment>
<keyword evidence="2 7" id="KW-0853">WD repeat</keyword>
<keyword evidence="3" id="KW-0677">Repeat</keyword>
<dbReference type="InterPro" id="IPR001680">
    <property type="entry name" value="WD40_rpt"/>
</dbReference>
<dbReference type="Gene3D" id="1.20.960.30">
    <property type="match status" value="1"/>
</dbReference>
<dbReference type="Pfam" id="PF00400">
    <property type="entry name" value="WD40"/>
    <property type="match status" value="7"/>
</dbReference>
<dbReference type="GO" id="GO:0006357">
    <property type="term" value="P:regulation of transcription by RNA polymerase II"/>
    <property type="evidence" value="ECO:0007669"/>
    <property type="project" value="TreeGrafter"/>
</dbReference>
<proteinExistence type="predicted"/>
<dbReference type="FunFam" id="1.20.960.30:FF:000003">
    <property type="entry name" value="Related to Nuclear receptor co-repressor/HDAC3 complex subunit TBLR1"/>
    <property type="match status" value="1"/>
</dbReference>
<dbReference type="InterPro" id="IPR020472">
    <property type="entry name" value="WD40_PAC1"/>
</dbReference>
<keyword evidence="6" id="KW-0539">Nucleus</keyword>
<dbReference type="PROSITE" id="PS50294">
    <property type="entry name" value="WD_REPEATS_REGION"/>
    <property type="match status" value="5"/>
</dbReference>
<reference evidence="10" key="1">
    <citation type="journal article" date="2023" name="Commun. Biol.">
        <title>Genome analysis of Parmales, the sister group of diatoms, reveals the evolutionary specialization of diatoms from phago-mixotrophs to photoautotrophs.</title>
        <authorList>
            <person name="Ban H."/>
            <person name="Sato S."/>
            <person name="Yoshikawa S."/>
            <person name="Yamada K."/>
            <person name="Nakamura Y."/>
            <person name="Ichinomiya M."/>
            <person name="Sato N."/>
            <person name="Blanc-Mathieu R."/>
            <person name="Endo H."/>
            <person name="Kuwata A."/>
            <person name="Ogata H."/>
        </authorList>
    </citation>
    <scope>NUCLEOTIDE SEQUENCE [LARGE SCALE GENOMIC DNA]</scope>
</reference>
<name>A0A9W7GMS1_9STRA</name>
<feature type="repeat" description="WD" evidence="7">
    <location>
        <begin position="552"/>
        <end position="593"/>
    </location>
</feature>
<dbReference type="PRINTS" id="PR00320">
    <property type="entry name" value="GPROTEINBRPT"/>
</dbReference>
<evidence type="ECO:0000256" key="8">
    <source>
        <dbReference type="SAM" id="MobiDB-lite"/>
    </source>
</evidence>
<keyword evidence="10" id="KW-1185">Reference proteome</keyword>
<evidence type="ECO:0000256" key="3">
    <source>
        <dbReference type="ARBA" id="ARBA00022737"/>
    </source>
</evidence>
<feature type="compositionally biased region" description="Low complexity" evidence="8">
    <location>
        <begin position="21"/>
        <end position="46"/>
    </location>
</feature>
<dbReference type="SMART" id="SM00320">
    <property type="entry name" value="WD40"/>
    <property type="match status" value="8"/>
</dbReference>
<dbReference type="Pfam" id="PF08513">
    <property type="entry name" value="LisH"/>
    <property type="match status" value="1"/>
</dbReference>
<dbReference type="SUPFAM" id="SSF50978">
    <property type="entry name" value="WD40 repeat-like"/>
    <property type="match status" value="1"/>
</dbReference>
<dbReference type="AlphaFoldDB" id="A0A9W7GMS1"/>
<gene>
    <name evidence="9" type="ORF">TrCOL_g12615</name>
</gene>
<organism evidence="9 10">
    <name type="scientific">Triparma columacea</name>
    <dbReference type="NCBI Taxonomy" id="722753"/>
    <lineage>
        <taxon>Eukaryota</taxon>
        <taxon>Sar</taxon>
        <taxon>Stramenopiles</taxon>
        <taxon>Ochrophyta</taxon>
        <taxon>Bolidophyceae</taxon>
        <taxon>Parmales</taxon>
        <taxon>Triparmaceae</taxon>
        <taxon>Triparma</taxon>
    </lineage>
</organism>
<evidence type="ECO:0000256" key="1">
    <source>
        <dbReference type="ARBA" id="ARBA00004123"/>
    </source>
</evidence>
<feature type="compositionally biased region" description="Basic and acidic residues" evidence="8">
    <location>
        <begin position="99"/>
        <end position="115"/>
    </location>
</feature>
<evidence type="ECO:0000256" key="6">
    <source>
        <dbReference type="ARBA" id="ARBA00023242"/>
    </source>
</evidence>
<accession>A0A9W7GMS1</accession>
<dbReference type="PROSITE" id="PS50082">
    <property type="entry name" value="WD_REPEATS_2"/>
    <property type="match status" value="6"/>
</dbReference>
<evidence type="ECO:0000313" key="9">
    <source>
        <dbReference type="EMBL" id="GMI48170.1"/>
    </source>
</evidence>
<protein>
    <submittedName>
        <fullName evidence="9">Uncharacterized protein</fullName>
    </submittedName>
</protein>
<keyword evidence="4" id="KW-0805">Transcription regulation</keyword>
<dbReference type="OrthoDB" id="1367865at2759"/>
<dbReference type="InterPro" id="IPR015943">
    <property type="entry name" value="WD40/YVTN_repeat-like_dom_sf"/>
</dbReference>
<dbReference type="GO" id="GO:0003714">
    <property type="term" value="F:transcription corepressor activity"/>
    <property type="evidence" value="ECO:0007669"/>
    <property type="project" value="InterPro"/>
</dbReference>
<dbReference type="InterPro" id="IPR006594">
    <property type="entry name" value="LisH"/>
</dbReference>
<feature type="region of interest" description="Disordered" evidence="8">
    <location>
        <begin position="1"/>
        <end position="117"/>
    </location>
</feature>
<dbReference type="Proteomes" id="UP001165065">
    <property type="component" value="Unassembled WGS sequence"/>
</dbReference>
<dbReference type="Gene3D" id="2.130.10.10">
    <property type="entry name" value="YVTN repeat-like/Quinoprotein amine dehydrogenase"/>
    <property type="match status" value="1"/>
</dbReference>
<dbReference type="EMBL" id="BRYA01000377">
    <property type="protein sequence ID" value="GMI48170.1"/>
    <property type="molecule type" value="Genomic_DNA"/>
</dbReference>
<feature type="compositionally biased region" description="Basic residues" evidence="8">
    <location>
        <begin position="87"/>
        <end position="98"/>
    </location>
</feature>
<dbReference type="PANTHER" id="PTHR22846">
    <property type="entry name" value="WD40 REPEAT PROTEIN"/>
    <property type="match status" value="1"/>
</dbReference>
<keyword evidence="5" id="KW-0804">Transcription</keyword>